<evidence type="ECO:0000256" key="1">
    <source>
        <dbReference type="SAM" id="MobiDB-lite"/>
    </source>
</evidence>
<reference evidence="2" key="1">
    <citation type="submission" date="2016-12" db="EMBL/GenBank/DDBJ databases">
        <title>The genomes of Aspergillus section Nigri reveals drivers in fungal speciation.</title>
        <authorList>
            <consortium name="DOE Joint Genome Institute"/>
            <person name="Vesth T.C."/>
            <person name="Nybo J."/>
            <person name="Theobald S."/>
            <person name="Brandl J."/>
            <person name="Frisvad J.C."/>
            <person name="Nielsen K.F."/>
            <person name="Lyhne E.K."/>
            <person name="Kogle M.E."/>
            <person name="Kuo A."/>
            <person name="Riley R."/>
            <person name="Clum A."/>
            <person name="Nolan M."/>
            <person name="Lipzen A."/>
            <person name="Salamov A."/>
            <person name="Henrissat B."/>
            <person name="Wiebenga A."/>
            <person name="De vries R.P."/>
            <person name="Grigoriev I.V."/>
            <person name="Mortensen U.H."/>
            <person name="Andersen M.R."/>
            <person name="Baker S.E."/>
        </authorList>
    </citation>
    <scope>NUCLEOTIDE SEQUENCE</scope>
    <source>
        <strain evidence="2">CBS 122712</strain>
    </source>
</reference>
<feature type="compositionally biased region" description="Basic and acidic residues" evidence="1">
    <location>
        <begin position="39"/>
        <end position="84"/>
    </location>
</feature>
<name>A0A317VGD5_ASPEC</name>
<protein>
    <submittedName>
        <fullName evidence="2">Uncharacterized protein</fullName>
    </submittedName>
</protein>
<evidence type="ECO:0000313" key="3">
    <source>
        <dbReference type="Proteomes" id="UP000246171"/>
    </source>
</evidence>
<accession>A0A317VGD5</accession>
<keyword evidence="3" id="KW-1185">Reference proteome</keyword>
<dbReference type="Proteomes" id="UP000246171">
    <property type="component" value="Unassembled WGS sequence"/>
</dbReference>
<dbReference type="RefSeq" id="XP_025387653.1">
    <property type="nucleotide sequence ID" value="XM_025536051.1"/>
</dbReference>
<dbReference type="AlphaFoldDB" id="A0A317VGD5"/>
<dbReference type="GeneID" id="37058013"/>
<dbReference type="OrthoDB" id="4179617at2759"/>
<proteinExistence type="predicted"/>
<gene>
    <name evidence="2" type="ORF">BO83DRAFT_437967</name>
</gene>
<feature type="region of interest" description="Disordered" evidence="1">
    <location>
        <begin position="39"/>
        <end position="88"/>
    </location>
</feature>
<dbReference type="EMBL" id="MSFU01000014">
    <property type="protein sequence ID" value="PWY72058.1"/>
    <property type="molecule type" value="Genomic_DNA"/>
</dbReference>
<evidence type="ECO:0000313" key="2">
    <source>
        <dbReference type="EMBL" id="PWY72058.1"/>
    </source>
</evidence>
<comment type="caution">
    <text evidence="2">The sequence shown here is derived from an EMBL/GenBank/DDBJ whole genome shotgun (WGS) entry which is preliminary data.</text>
</comment>
<organism evidence="2 3">
    <name type="scientific">Aspergillus eucalypticola (strain CBS 122712 / IBT 29274)</name>
    <dbReference type="NCBI Taxonomy" id="1448314"/>
    <lineage>
        <taxon>Eukaryota</taxon>
        <taxon>Fungi</taxon>
        <taxon>Dikarya</taxon>
        <taxon>Ascomycota</taxon>
        <taxon>Pezizomycotina</taxon>
        <taxon>Eurotiomycetes</taxon>
        <taxon>Eurotiomycetidae</taxon>
        <taxon>Eurotiales</taxon>
        <taxon>Aspergillaceae</taxon>
        <taxon>Aspergillus</taxon>
        <taxon>Aspergillus subgen. Circumdati</taxon>
    </lineage>
</organism>
<dbReference type="VEuPathDB" id="FungiDB:BO83DRAFT_437967"/>
<sequence length="338" mass="39359">MSPLDLLEEKAFALAGKLRDRRLKRDAYNIVEDLKRLNTAEKNRLMEKQMEEDKKRKEEKKKQQEEEKKKKEEEEKKKKEEERKKKLPTKAITDIPGYKVAPMFGLKRMEGLRDPFWVLSPHERKPIPEYLKQILSDYNLAVGRSFGNEALIRTRLDAIFLTTLAAKKRLEFNQPSHRSSTSSQGSYKSVHIQFEKTFKLEWVYDKAECLLQGRTDYSFWHKDANLAETNTIIVEAKAVGKMDWHQALAYMSMIHHARRRAGRPDVTVYGIATDSFDWTFIKIDQNSVFSSVKLDWAEGQHMECYSLLHKLIDRAAVLSPVSTLSDRLAGVCFTNPME</sequence>